<protein>
    <recommendedName>
        <fullName evidence="5">SGNH hydrolase-type esterase domain-containing protein</fullName>
    </recommendedName>
</protein>
<dbReference type="InterPro" id="IPR013830">
    <property type="entry name" value="SGNH_hydro"/>
</dbReference>
<dbReference type="SUPFAM" id="SSF52266">
    <property type="entry name" value="SGNH hydrolase"/>
    <property type="match status" value="1"/>
</dbReference>
<comment type="caution">
    <text evidence="3">The sequence shown here is derived from an EMBL/GenBank/DDBJ whole genome shotgun (WGS) entry which is preliminary data.</text>
</comment>
<dbReference type="Pfam" id="PF13472">
    <property type="entry name" value="Lipase_GDSL_2"/>
    <property type="match status" value="1"/>
</dbReference>
<name>A0A512MEC3_9BACT</name>
<gene>
    <name evidence="3" type="ORF">BGE01nite_43330</name>
</gene>
<evidence type="ECO:0000313" key="4">
    <source>
        <dbReference type="Proteomes" id="UP000321577"/>
    </source>
</evidence>
<evidence type="ECO:0000259" key="2">
    <source>
        <dbReference type="Pfam" id="PF13472"/>
    </source>
</evidence>
<dbReference type="PANTHER" id="PTHR30383">
    <property type="entry name" value="THIOESTERASE 1/PROTEASE 1/LYSOPHOSPHOLIPASE L1"/>
    <property type="match status" value="1"/>
</dbReference>
<evidence type="ECO:0000259" key="1">
    <source>
        <dbReference type="Pfam" id="PF13088"/>
    </source>
</evidence>
<reference evidence="3 4" key="1">
    <citation type="submission" date="2019-07" db="EMBL/GenBank/DDBJ databases">
        <title>Whole genome shotgun sequence of Brevifollis gellanilyticus NBRC 108608.</title>
        <authorList>
            <person name="Hosoyama A."/>
            <person name="Uohara A."/>
            <person name="Ohji S."/>
            <person name="Ichikawa N."/>
        </authorList>
    </citation>
    <scope>NUCLEOTIDE SEQUENCE [LARGE SCALE GENOMIC DNA]</scope>
    <source>
        <strain evidence="3 4">NBRC 108608</strain>
    </source>
</reference>
<feature type="domain" description="SGNH hydrolase-type esterase" evidence="2">
    <location>
        <begin position="332"/>
        <end position="529"/>
    </location>
</feature>
<feature type="domain" description="Sialidase" evidence="1">
    <location>
        <begin position="63"/>
        <end position="290"/>
    </location>
</feature>
<dbReference type="SUPFAM" id="SSF50939">
    <property type="entry name" value="Sialidases"/>
    <property type="match status" value="1"/>
</dbReference>
<dbReference type="InterPro" id="IPR051532">
    <property type="entry name" value="Ester_Hydrolysis_Enzymes"/>
</dbReference>
<evidence type="ECO:0000313" key="3">
    <source>
        <dbReference type="EMBL" id="GEP45042.1"/>
    </source>
</evidence>
<dbReference type="PANTHER" id="PTHR30383:SF5">
    <property type="entry name" value="SGNH HYDROLASE-TYPE ESTERASE DOMAIN-CONTAINING PROTEIN"/>
    <property type="match status" value="1"/>
</dbReference>
<sequence length="543" mass="60038">MTAADGAALCFDAKDALRSTDEGATWTSTPLFATPEKFQTSNERALLRTREGVIIAGWMNMTERGQPKGWRWGEADVKWTDFVLPTYTCRSTDDGKTWETPVKLSDPWCGCIHSMIQMRSGRIVMVGQEIIPEWRHATVMWVSDDLGKSWQRSNMLDYGVGTHDHAGSLEGAVIERKDGSLYLLLRTEAGFLWDATSKDGLKWEGLKQTNIASVTCCPQMARLSDGRIALLWNAPPRHAPKNGTSRSELSLAFSSDEAATWSKPVIVAANYGTGARVSYPYLYERSPGEVWITTMQGGLRMKVKLDDLNKGEIPVHVPIVKPDPKPGGIIMFGDSTTAVRSGIEKVYADRVQEALQSVGSSLAVYNAGVPGNTTSMAMQRLESDVLRHKPRLVVIQFGINDSAVDVWKNPPATSPRVPVKDYLKNLRQMISTLQKQDAKVILMTTNPLRWTARLKQMYGKPPYDAAAEDGFESPNLVAYNAAMRELAAELKVPLVDVHAEYPAFAKKHQTDVSGMLPDGMHPNDLGHELVTELLVPAIKKVLQ</sequence>
<dbReference type="InterPro" id="IPR011040">
    <property type="entry name" value="Sialidase"/>
</dbReference>
<dbReference type="Pfam" id="PF13088">
    <property type="entry name" value="BNR_2"/>
    <property type="match status" value="1"/>
</dbReference>
<accession>A0A512MEC3</accession>
<proteinExistence type="predicted"/>
<dbReference type="CDD" id="cd15482">
    <property type="entry name" value="Sialidase_non-viral"/>
    <property type="match status" value="1"/>
</dbReference>
<dbReference type="Gene3D" id="2.120.10.10">
    <property type="match status" value="1"/>
</dbReference>
<dbReference type="InterPro" id="IPR036278">
    <property type="entry name" value="Sialidase_sf"/>
</dbReference>
<dbReference type="EMBL" id="BKAG01000041">
    <property type="protein sequence ID" value="GEP45042.1"/>
    <property type="molecule type" value="Genomic_DNA"/>
</dbReference>
<dbReference type="Proteomes" id="UP000321577">
    <property type="component" value="Unassembled WGS sequence"/>
</dbReference>
<dbReference type="Gene3D" id="3.40.50.1110">
    <property type="entry name" value="SGNH hydrolase"/>
    <property type="match status" value="1"/>
</dbReference>
<dbReference type="InterPro" id="IPR036514">
    <property type="entry name" value="SGNH_hydro_sf"/>
</dbReference>
<organism evidence="3 4">
    <name type="scientific">Brevifollis gellanilyticus</name>
    <dbReference type="NCBI Taxonomy" id="748831"/>
    <lineage>
        <taxon>Bacteria</taxon>
        <taxon>Pseudomonadati</taxon>
        <taxon>Verrucomicrobiota</taxon>
        <taxon>Verrucomicrobiia</taxon>
        <taxon>Verrucomicrobiales</taxon>
        <taxon>Verrucomicrobiaceae</taxon>
    </lineage>
</organism>
<evidence type="ECO:0008006" key="5">
    <source>
        <dbReference type="Google" id="ProtNLM"/>
    </source>
</evidence>
<dbReference type="AlphaFoldDB" id="A0A512MEC3"/>
<dbReference type="GO" id="GO:0004622">
    <property type="term" value="F:phosphatidylcholine lysophospholipase activity"/>
    <property type="evidence" value="ECO:0007669"/>
    <property type="project" value="TreeGrafter"/>
</dbReference>
<keyword evidence="4" id="KW-1185">Reference proteome</keyword>